<sequence length="37" mass="4166">MAKHTQAIDGVLSKYFKNPISVNFNYCQDGLKYKGVS</sequence>
<gene>
    <name evidence="1" type="ORF">C943_02625</name>
</gene>
<keyword evidence="2" id="KW-1185">Reference proteome</keyword>
<comment type="caution">
    <text evidence="1">The sequence shown here is derived from an EMBL/GenBank/DDBJ whole genome shotgun (WGS) entry which is preliminary data.</text>
</comment>
<organism evidence="1 2">
    <name type="scientific">Mariniradius saccharolyticus AK6</name>
    <dbReference type="NCBI Taxonomy" id="1239962"/>
    <lineage>
        <taxon>Bacteria</taxon>
        <taxon>Pseudomonadati</taxon>
        <taxon>Bacteroidota</taxon>
        <taxon>Cytophagia</taxon>
        <taxon>Cytophagales</taxon>
        <taxon>Cyclobacteriaceae</taxon>
        <taxon>Mariniradius</taxon>
    </lineage>
</organism>
<dbReference type="AlphaFoldDB" id="M7XR57"/>
<dbReference type="InParanoid" id="M7XR57"/>
<proteinExistence type="predicted"/>
<protein>
    <submittedName>
        <fullName evidence="1">Uncharacterized protein</fullName>
    </submittedName>
</protein>
<dbReference type="Proteomes" id="UP000010953">
    <property type="component" value="Unassembled WGS sequence"/>
</dbReference>
<accession>M7XR57</accession>
<dbReference type="EMBL" id="AMZY02000023">
    <property type="protein sequence ID" value="EMS31052.1"/>
    <property type="molecule type" value="Genomic_DNA"/>
</dbReference>
<reference evidence="1" key="1">
    <citation type="submission" date="2013-01" db="EMBL/GenBank/DDBJ databases">
        <title>Genome assembly of Mariniradius saccharolyticus AK6.</title>
        <authorList>
            <person name="Vaidya B."/>
            <person name="Khatri I."/>
            <person name="Tanuku N.R.S."/>
            <person name="Subramanian S."/>
            <person name="Pinnaka A."/>
        </authorList>
    </citation>
    <scope>NUCLEOTIDE SEQUENCE [LARGE SCALE GENOMIC DNA]</scope>
    <source>
        <strain evidence="1">AK6</strain>
    </source>
</reference>
<name>M7XR57_9BACT</name>
<evidence type="ECO:0000313" key="2">
    <source>
        <dbReference type="Proteomes" id="UP000010953"/>
    </source>
</evidence>
<evidence type="ECO:0000313" key="1">
    <source>
        <dbReference type="EMBL" id="EMS31052.1"/>
    </source>
</evidence>